<evidence type="ECO:0000259" key="7">
    <source>
        <dbReference type="PROSITE" id="PS50003"/>
    </source>
</evidence>
<dbReference type="SUPFAM" id="SSF50729">
    <property type="entry name" value="PH domain-like"/>
    <property type="match status" value="1"/>
</dbReference>
<keyword evidence="4" id="KW-0446">Lipid-binding</keyword>
<feature type="compositionally biased region" description="Polar residues" evidence="6">
    <location>
        <begin position="486"/>
        <end position="496"/>
    </location>
</feature>
<gene>
    <name evidence="8" type="ORF">TcWFU_005805</name>
</gene>
<dbReference type="InterPro" id="IPR037239">
    <property type="entry name" value="OSBP_sf"/>
</dbReference>
<feature type="domain" description="PH" evidence="7">
    <location>
        <begin position="131"/>
        <end position="226"/>
    </location>
</feature>
<evidence type="ECO:0000256" key="4">
    <source>
        <dbReference type="ARBA" id="ARBA00023121"/>
    </source>
</evidence>
<keyword evidence="9" id="KW-1185">Reference proteome</keyword>
<comment type="similarity">
    <text evidence="1">Belongs to the OSBP family.</text>
</comment>
<dbReference type="Gene3D" id="2.30.29.30">
    <property type="entry name" value="Pleckstrin-homology domain (PH domain)/Phosphotyrosine-binding domain (PTB)"/>
    <property type="match status" value="1"/>
</dbReference>
<dbReference type="InterPro" id="IPR011993">
    <property type="entry name" value="PH-like_dom_sf"/>
</dbReference>
<comment type="caution">
    <text evidence="8">The sequence shown here is derived from an EMBL/GenBank/DDBJ whole genome shotgun (WGS) entry which is preliminary data.</text>
</comment>
<sequence>MNFLKKSLQANQNRSVDLPEVSFLSAPVNFTPRQHSLSVHDLRSLDGAPGSTEMDLSGNRRALYRANKNRRLDDSVLKQSYTDQQYLKNSSSESVADGRSPSGNQLTVPFSSSISSVGSMECLEGSTRRPPEPLQGVLLKSRKRPMKGWHERFFSLSNGCLSYAKNQSFLTRGRNRTQIDLANTYVTSEPDKLKIDIDATAVVYHLKFEDAAKFRQWLTAIKEHRGYDQYQSAISSSGRPNANPTVFVTTPNLSSDGTTSNTTFVPSPDKPDAGRAPTRPNNIALRNAPQIGQMKVTKSTNRLSNEHITAMEKLVLKLEDAYQELEKAKSMLLKANIPENDTTEVDNSSPTRSIFFSPVPFSSFEGRTSSTITEHRRLSSVSSSTSMCTAVQGPTTDVLDPKSTDRNLASMDNTAMDFVRATAGFTDEAKRFIEEANEALATIQQINLLCNNKVTLNRERSQIQLTHKKSRPQSLNERMETDSDSESGSADNSGDSQSDDIPILNESKMNVPDMNGVVLKNPEPVAGRRNALPARQPRLPTFNLLALLRSHIGRDLTKLRLPAILNEPLSVLQNLCEEMEYSQLLDAAVDMKDRIHRMLYVATFAISGYTHTAKRTATKSFTPLLGETFECIRPEKQWRFMAEQVCNSPPTAAAHCESKLWTYDQEFGIEYKFWGKTLEINSTGGCQLYFPRWRETYTWNKVTTSVTNLVSPTGRTLDHTGDMIVECSNGVTTGIHFSKFDTRRQEIYRSVCGTIKPPLGSSEPQRLIYGRWDEILISRDENNEDRCIWRSNPLPSNSQYYYGFTQFAIELNEPPPPDVVPSGHLPITDTRLRPDIRLLELGRVEDTEADNKRLEDDQRRRLKLYSARDTEGNTAWKPLWFNQKLKSTKANRHGSSYEFNPTYWRLRESGGFKDRKLPILW</sequence>
<dbReference type="Pfam" id="PF01237">
    <property type="entry name" value="Oxysterol_BP"/>
    <property type="match status" value="1"/>
</dbReference>
<evidence type="ECO:0000256" key="5">
    <source>
        <dbReference type="SAM" id="Coils"/>
    </source>
</evidence>
<dbReference type="PANTHER" id="PTHR10972:SF203">
    <property type="entry name" value="OXYSTEROL-BINDING PROTEIN HOMOLOG 3"/>
    <property type="match status" value="1"/>
</dbReference>
<dbReference type="Pfam" id="PF15409">
    <property type="entry name" value="PH_8"/>
    <property type="match status" value="1"/>
</dbReference>
<dbReference type="PROSITE" id="PS50003">
    <property type="entry name" value="PH_DOMAIN"/>
    <property type="match status" value="1"/>
</dbReference>
<dbReference type="InterPro" id="IPR041680">
    <property type="entry name" value="PH_8"/>
</dbReference>
<organism evidence="8 9">
    <name type="scientific">Taenia crassiceps</name>
    <dbReference type="NCBI Taxonomy" id="6207"/>
    <lineage>
        <taxon>Eukaryota</taxon>
        <taxon>Metazoa</taxon>
        <taxon>Spiralia</taxon>
        <taxon>Lophotrochozoa</taxon>
        <taxon>Platyhelminthes</taxon>
        <taxon>Cestoda</taxon>
        <taxon>Eucestoda</taxon>
        <taxon>Cyclophyllidea</taxon>
        <taxon>Taeniidae</taxon>
        <taxon>Taenia</taxon>
    </lineage>
</organism>
<feature type="region of interest" description="Disordered" evidence="6">
    <location>
        <begin position="461"/>
        <end position="508"/>
    </location>
</feature>
<evidence type="ECO:0000256" key="6">
    <source>
        <dbReference type="SAM" id="MobiDB-lite"/>
    </source>
</evidence>
<keyword evidence="3" id="KW-0445">Lipid transport</keyword>
<feature type="compositionally biased region" description="Polar residues" evidence="6">
    <location>
        <begin position="83"/>
        <end position="94"/>
    </location>
</feature>
<dbReference type="EMBL" id="JAKROA010000007">
    <property type="protein sequence ID" value="KAL5105815.1"/>
    <property type="molecule type" value="Genomic_DNA"/>
</dbReference>
<dbReference type="SUPFAM" id="SSF144000">
    <property type="entry name" value="Oxysterol-binding protein-like"/>
    <property type="match status" value="1"/>
</dbReference>
<dbReference type="Gene3D" id="2.40.160.120">
    <property type="match status" value="1"/>
</dbReference>
<feature type="coiled-coil region" evidence="5">
    <location>
        <begin position="308"/>
        <end position="335"/>
    </location>
</feature>
<protein>
    <submittedName>
        <fullName evidence="8">Oxysterol-binding protein-related protein 6</fullName>
    </submittedName>
</protein>
<evidence type="ECO:0000256" key="3">
    <source>
        <dbReference type="ARBA" id="ARBA00023055"/>
    </source>
</evidence>
<proteinExistence type="inferred from homology"/>
<feature type="compositionally biased region" description="Polar residues" evidence="6">
    <location>
        <begin position="101"/>
        <end position="110"/>
    </location>
</feature>
<keyword evidence="2" id="KW-0813">Transport</keyword>
<dbReference type="SMART" id="SM00233">
    <property type="entry name" value="PH"/>
    <property type="match status" value="1"/>
</dbReference>
<name>A0ABR4Q880_9CEST</name>
<dbReference type="PANTHER" id="PTHR10972">
    <property type="entry name" value="OXYSTEROL-BINDING PROTEIN-RELATED"/>
    <property type="match status" value="1"/>
</dbReference>
<accession>A0ABR4Q880</accession>
<feature type="region of interest" description="Disordered" evidence="6">
    <location>
        <begin position="250"/>
        <end position="282"/>
    </location>
</feature>
<dbReference type="Proteomes" id="UP001651158">
    <property type="component" value="Unassembled WGS sequence"/>
</dbReference>
<dbReference type="InterPro" id="IPR001849">
    <property type="entry name" value="PH_domain"/>
</dbReference>
<evidence type="ECO:0000313" key="8">
    <source>
        <dbReference type="EMBL" id="KAL5105815.1"/>
    </source>
</evidence>
<feature type="region of interest" description="Disordered" evidence="6">
    <location>
        <begin position="83"/>
        <end position="111"/>
    </location>
</feature>
<keyword evidence="5" id="KW-0175">Coiled coil</keyword>
<feature type="compositionally biased region" description="Polar residues" evidence="6">
    <location>
        <begin position="250"/>
        <end position="265"/>
    </location>
</feature>
<evidence type="ECO:0000313" key="9">
    <source>
        <dbReference type="Proteomes" id="UP001651158"/>
    </source>
</evidence>
<evidence type="ECO:0000256" key="1">
    <source>
        <dbReference type="ARBA" id="ARBA00008842"/>
    </source>
</evidence>
<dbReference type="InterPro" id="IPR000648">
    <property type="entry name" value="Oxysterol-bd"/>
</dbReference>
<evidence type="ECO:0000256" key="2">
    <source>
        <dbReference type="ARBA" id="ARBA00022448"/>
    </source>
</evidence>
<reference evidence="8 9" key="1">
    <citation type="journal article" date="2022" name="Front. Cell. Infect. Microbiol.">
        <title>The Genomes of Two Strains of Taenia crassiceps the Animal Model for the Study of Human Cysticercosis.</title>
        <authorList>
            <person name="Bobes R.J."/>
            <person name="Estrada K."/>
            <person name="Rios-Valencia D.G."/>
            <person name="Calderon-Gallegos A."/>
            <person name="de la Torre P."/>
            <person name="Carrero J.C."/>
            <person name="Sanchez-Flores A."/>
            <person name="Laclette J.P."/>
        </authorList>
    </citation>
    <scope>NUCLEOTIDE SEQUENCE [LARGE SCALE GENOMIC DNA]</scope>
    <source>
        <strain evidence="8">WFUcys</strain>
    </source>
</reference>